<feature type="domain" description="Fibronectin type-III" evidence="11">
    <location>
        <begin position="934"/>
        <end position="1032"/>
    </location>
</feature>
<feature type="compositionally biased region" description="Basic and acidic residues" evidence="9">
    <location>
        <begin position="440"/>
        <end position="465"/>
    </location>
</feature>
<feature type="region of interest" description="Disordered" evidence="9">
    <location>
        <begin position="282"/>
        <end position="546"/>
    </location>
</feature>
<keyword evidence="7" id="KW-0539">Nucleus</keyword>
<evidence type="ECO:0000313" key="13">
    <source>
        <dbReference type="Proteomes" id="UP000230423"/>
    </source>
</evidence>
<feature type="domain" description="Fibronectin type-III" evidence="11">
    <location>
        <begin position="1036"/>
        <end position="1126"/>
    </location>
</feature>
<dbReference type="EMBL" id="KZ345536">
    <property type="protein sequence ID" value="PIO73035.1"/>
    <property type="molecule type" value="Genomic_DNA"/>
</dbReference>
<dbReference type="FunFam" id="2.60.40.10:FF:000425">
    <property type="entry name" value="Myosin light chain kinase"/>
    <property type="match status" value="1"/>
</dbReference>
<dbReference type="PROSITE" id="PS50853">
    <property type="entry name" value="FN3"/>
    <property type="match status" value="3"/>
</dbReference>
<dbReference type="OrthoDB" id="504170at2759"/>
<feature type="domain" description="Ig-like" evidence="10">
    <location>
        <begin position="1232"/>
        <end position="1311"/>
    </location>
</feature>
<dbReference type="InterPro" id="IPR036116">
    <property type="entry name" value="FN3_sf"/>
</dbReference>
<dbReference type="InterPro" id="IPR036179">
    <property type="entry name" value="Ig-like_dom_sf"/>
</dbReference>
<keyword evidence="5" id="KW-0677">Repeat</keyword>
<dbReference type="InterPro" id="IPR003598">
    <property type="entry name" value="Ig_sub2"/>
</dbReference>
<gene>
    <name evidence="12" type="ORF">TELCIR_05001</name>
</gene>
<dbReference type="SMART" id="SM00408">
    <property type="entry name" value="IGc2"/>
    <property type="match status" value="3"/>
</dbReference>
<dbReference type="FunFam" id="2.60.40.10:FF:000211">
    <property type="entry name" value="Obscurin-like protein 1"/>
    <property type="match status" value="1"/>
</dbReference>
<dbReference type="InterPro" id="IPR013783">
    <property type="entry name" value="Ig-like_fold"/>
</dbReference>
<evidence type="ECO:0000259" key="11">
    <source>
        <dbReference type="PROSITE" id="PS50853"/>
    </source>
</evidence>
<reference evidence="12 13" key="1">
    <citation type="submission" date="2015-09" db="EMBL/GenBank/DDBJ databases">
        <title>Draft genome of the parasitic nematode Teladorsagia circumcincta isolate WARC Sus (inbred).</title>
        <authorList>
            <person name="Mitreva M."/>
        </authorList>
    </citation>
    <scope>NUCLEOTIDE SEQUENCE [LARGE SCALE GENOMIC DNA]</scope>
    <source>
        <strain evidence="12 13">S</strain>
    </source>
</reference>
<dbReference type="GO" id="GO:0031672">
    <property type="term" value="C:A band"/>
    <property type="evidence" value="ECO:0007669"/>
    <property type="project" value="UniProtKB-SubCell"/>
</dbReference>
<evidence type="ECO:0000256" key="9">
    <source>
        <dbReference type="SAM" id="MobiDB-lite"/>
    </source>
</evidence>
<keyword evidence="8" id="KW-0393">Immunoglobulin domain</keyword>
<evidence type="ECO:0000313" key="12">
    <source>
        <dbReference type="EMBL" id="PIO73035.1"/>
    </source>
</evidence>
<dbReference type="PRINTS" id="PR00014">
    <property type="entry name" value="FNTYPEIII"/>
</dbReference>
<dbReference type="Pfam" id="PF00041">
    <property type="entry name" value="fn3"/>
    <property type="match status" value="3"/>
</dbReference>
<evidence type="ECO:0000256" key="1">
    <source>
        <dbReference type="ARBA" id="ARBA00004123"/>
    </source>
</evidence>
<feature type="domain" description="Ig-like" evidence="10">
    <location>
        <begin position="632"/>
        <end position="713"/>
    </location>
</feature>
<comment type="similarity">
    <text evidence="3">Belongs to the protein kinase superfamily. CAMK Ser/Thr protein kinase family.</text>
</comment>
<feature type="compositionally biased region" description="Basic and acidic residues" evidence="9">
    <location>
        <begin position="253"/>
        <end position="267"/>
    </location>
</feature>
<feature type="compositionally biased region" description="Basic and acidic residues" evidence="9">
    <location>
        <begin position="494"/>
        <end position="505"/>
    </location>
</feature>
<feature type="domain" description="Ig-like" evidence="10">
    <location>
        <begin position="716"/>
        <end position="808"/>
    </location>
</feature>
<evidence type="ECO:0000256" key="3">
    <source>
        <dbReference type="ARBA" id="ARBA00006692"/>
    </source>
</evidence>
<feature type="compositionally biased region" description="Basic and acidic residues" evidence="9">
    <location>
        <begin position="320"/>
        <end position="337"/>
    </location>
</feature>
<feature type="region of interest" description="Disordered" evidence="9">
    <location>
        <begin position="1"/>
        <end position="267"/>
    </location>
</feature>
<feature type="compositionally biased region" description="Basic and acidic residues" evidence="9">
    <location>
        <begin position="369"/>
        <end position="379"/>
    </location>
</feature>
<keyword evidence="6" id="KW-1015">Disulfide bond</keyword>
<dbReference type="CDD" id="cd00063">
    <property type="entry name" value="FN3"/>
    <property type="match status" value="3"/>
</dbReference>
<feature type="domain" description="Ig-like" evidence="10">
    <location>
        <begin position="1128"/>
        <end position="1217"/>
    </location>
</feature>
<dbReference type="InterPro" id="IPR007110">
    <property type="entry name" value="Ig-like_dom"/>
</dbReference>
<dbReference type="InterPro" id="IPR013098">
    <property type="entry name" value="Ig_I-set"/>
</dbReference>
<evidence type="ECO:0000256" key="4">
    <source>
        <dbReference type="ARBA" id="ARBA00022490"/>
    </source>
</evidence>
<comment type="subcellular location">
    <subcellularLocation>
        <location evidence="2">Cytoplasm</location>
        <location evidence="2">Myofibril</location>
        <location evidence="2">Sarcomere</location>
        <location evidence="2">A band</location>
    </subcellularLocation>
    <subcellularLocation>
        <location evidence="1">Nucleus</location>
    </subcellularLocation>
</comment>
<organism evidence="12 13">
    <name type="scientific">Teladorsagia circumcincta</name>
    <name type="common">Brown stomach worm</name>
    <name type="synonym">Ostertagia circumcincta</name>
    <dbReference type="NCBI Taxonomy" id="45464"/>
    <lineage>
        <taxon>Eukaryota</taxon>
        <taxon>Metazoa</taxon>
        <taxon>Ecdysozoa</taxon>
        <taxon>Nematoda</taxon>
        <taxon>Chromadorea</taxon>
        <taxon>Rhabditida</taxon>
        <taxon>Rhabditina</taxon>
        <taxon>Rhabditomorpha</taxon>
        <taxon>Strongyloidea</taxon>
        <taxon>Trichostrongylidae</taxon>
        <taxon>Teladorsagia</taxon>
    </lineage>
</organism>
<sequence length="1322" mass="143558">MKGVQETMKSADDEKGTAAGEFSKKSVDEEKSEVVADSSKKPEVLSETKEGTLSRSQKGASRTKKTAKESNVVVAESKSGTELSHTPDKSYVEGTANETKTELSKKPEKGYFEGTMNDIPSAGSTKTLQLSKKIKRKAEIGQEGEEETARSVESDKNFAAEEEIREESSRPEQSVEGDGGELCNVVTTDEKEKSAKHVKGKKKAAEHGTSKRGPVEGEKFSQVRAAEREDIAEGSEKPENVEEVSGDAQLVAQDHKKGTMKKLKDEDKKKMVAEARLAEPIEKEGKIVESHSDTENMGTIGRIDQTEAEEVETIGAGTERQPEEGFDKMAEQRRGEESAEIIGSKKVRKERSKKKENLVEQQEDAAGETAKEPLEEHGGSKTITLERNGQLELHDGLAGMESSTKRGKVAAKVPKEKIDSKVPEEKFVPEVPEGKTAPKVPEEKIASKIPEEKKEAALLKDHDEEPNSSETALGLKGEKTTEIQSSDVLPLLTGEHEDSQMKESGDNVGNQKEGKSQKVVGKRLKKKAREEASTLERAPDDEDLNVIVDSHPMSQELNSPRSTGEADEAVDALVTLPSAESGAINEEDVAFTSTTKKRVKPKANKGDLIPASDTAAVLDISVKDTVAEITKPLERRTVSKEGESVTLTIELDHPAQDIKWTKNGQVITVSEKYDTISDGTSCSLTIKNAEFDDAGQYGVEADESKSVTDLQISGKPRIKPSKKKVVEVEKDESIVFSAGFDCPGLADDVVVSWFFNGVSLSEDAKAQVGVQGKVLKFCKRQATKSDSGEYTVKLSNEFGESTEVFTVNVKDAPGSPAGISVSDINRDSISIAWQKPTDDGGEPITGYVIKKRNVVDGPSKKLQRYASKISEVKTSHVVEDLEVATDYVLSVAAVNKYGIGEAVEIPVVRPYLYPLHSLEQTSVTTCEAFKAPQITEQPVISDVSSDGCVLKWNRPEDDGGTPIHGYDVYLRKDAGEWQKVNSELVFATRFTVGNLLQGVAYEFKVEAVNEAGLASSSNVASEPLLITPIAERPTTILSVPRITITSADSVTVEWDVPENLMPADFTVAYKSEGSSVWCEVNCSASFCRIAGLKEDVSYVFKVAVRNEGGVGTFSQQTEPIKITANKAPVVIKAIRDVAVAKKESLRLECHSSGYPTPEFIWYKDGIEISPQNDNVEIISEGHMGLLVVHSVDSSDGGSYSCEVVNPHGSTKSTASVTVTDVRCHFESAFSENVEITEGQDVELSCTLSDKDGAVTWFKDGKALDEDDRVLISSDGAKRTLKILSARDTDKGTYRCETSDGKSRTEGELVVKGNYGNFSSYIL</sequence>
<feature type="compositionally biased region" description="Basic and acidic residues" evidence="9">
    <location>
        <begin position="282"/>
        <end position="294"/>
    </location>
</feature>
<keyword evidence="4" id="KW-0963">Cytoplasm</keyword>
<dbReference type="PANTHER" id="PTHR14340:SF9">
    <property type="entry name" value="FIBRONECTIN TYPE-III DOMAIN-CONTAINING PROTEIN"/>
    <property type="match status" value="1"/>
</dbReference>
<evidence type="ECO:0000256" key="8">
    <source>
        <dbReference type="ARBA" id="ARBA00023319"/>
    </source>
</evidence>
<evidence type="ECO:0000256" key="5">
    <source>
        <dbReference type="ARBA" id="ARBA00022737"/>
    </source>
</evidence>
<dbReference type="SMART" id="SM00409">
    <property type="entry name" value="IG"/>
    <property type="match status" value="4"/>
</dbReference>
<feature type="compositionally biased region" description="Basic and acidic residues" evidence="9">
    <location>
        <begin position="99"/>
        <end position="111"/>
    </location>
</feature>
<evidence type="ECO:0000256" key="2">
    <source>
        <dbReference type="ARBA" id="ARBA00004161"/>
    </source>
</evidence>
<dbReference type="PANTHER" id="PTHR14340">
    <property type="entry name" value="MICROFIBRIL-ASSOCIATED GLYCOPROTEIN 3"/>
    <property type="match status" value="1"/>
</dbReference>
<dbReference type="SUPFAM" id="SSF49265">
    <property type="entry name" value="Fibronectin type III"/>
    <property type="match status" value="2"/>
</dbReference>
<dbReference type="SUPFAM" id="SSF48726">
    <property type="entry name" value="Immunoglobulin"/>
    <property type="match status" value="4"/>
</dbReference>
<proteinExistence type="inferred from homology"/>
<dbReference type="PROSITE" id="PS50835">
    <property type="entry name" value="IG_LIKE"/>
    <property type="match status" value="4"/>
</dbReference>
<feature type="domain" description="Fibronectin type-III" evidence="11">
    <location>
        <begin position="815"/>
        <end position="915"/>
    </location>
</feature>
<evidence type="ECO:0000256" key="7">
    <source>
        <dbReference type="ARBA" id="ARBA00023242"/>
    </source>
</evidence>
<feature type="compositionally biased region" description="Basic and acidic residues" evidence="9">
    <location>
        <begin position="528"/>
        <end position="538"/>
    </location>
</feature>
<feature type="compositionally biased region" description="Basic and acidic residues" evidence="9">
    <location>
        <begin position="203"/>
        <end position="240"/>
    </location>
</feature>
<name>A0A2G9URZ9_TELCI</name>
<dbReference type="InterPro" id="IPR003599">
    <property type="entry name" value="Ig_sub"/>
</dbReference>
<dbReference type="GO" id="GO:0005634">
    <property type="term" value="C:nucleus"/>
    <property type="evidence" value="ECO:0007669"/>
    <property type="project" value="UniProtKB-SubCell"/>
</dbReference>
<dbReference type="GO" id="GO:0019899">
    <property type="term" value="F:enzyme binding"/>
    <property type="evidence" value="ECO:0007669"/>
    <property type="project" value="UniProtKB-ARBA"/>
</dbReference>
<evidence type="ECO:0000259" key="10">
    <source>
        <dbReference type="PROSITE" id="PS50835"/>
    </source>
</evidence>
<dbReference type="Pfam" id="PF07679">
    <property type="entry name" value="I-set"/>
    <property type="match status" value="4"/>
</dbReference>
<dbReference type="InterPro" id="IPR003961">
    <property type="entry name" value="FN3_dom"/>
</dbReference>
<feature type="compositionally biased region" description="Basic and acidic residues" evidence="9">
    <location>
        <begin position="413"/>
        <end position="428"/>
    </location>
</feature>
<feature type="compositionally biased region" description="Basic and acidic residues" evidence="9">
    <location>
        <begin position="147"/>
        <end position="159"/>
    </location>
</feature>
<accession>A0A2G9URZ9</accession>
<feature type="compositionally biased region" description="Basic and acidic residues" evidence="9">
    <location>
        <begin position="9"/>
        <end position="52"/>
    </location>
</feature>
<keyword evidence="13" id="KW-1185">Reference proteome</keyword>
<evidence type="ECO:0000256" key="6">
    <source>
        <dbReference type="ARBA" id="ARBA00023157"/>
    </source>
</evidence>
<dbReference type="SMART" id="SM00060">
    <property type="entry name" value="FN3"/>
    <property type="match status" value="3"/>
</dbReference>
<protein>
    <submittedName>
        <fullName evidence="12">Immunoglobulin I-set domain protein</fullName>
    </submittedName>
</protein>
<dbReference type="Proteomes" id="UP000230423">
    <property type="component" value="Unassembled WGS sequence"/>
</dbReference>
<dbReference type="FunFam" id="2.60.40.10:FF:000050">
    <property type="entry name" value="Titin isoform B"/>
    <property type="match status" value="1"/>
</dbReference>
<dbReference type="Gene3D" id="2.60.40.10">
    <property type="entry name" value="Immunoglobulins"/>
    <property type="match status" value="7"/>
</dbReference>